<reference evidence="2 3" key="1">
    <citation type="submission" date="2024-03" db="EMBL/GenBank/DDBJ databases">
        <title>The Genome Sequence of Enterococcus sp. DIV1094.</title>
        <authorList>
            <consortium name="The Broad Institute Genomics Platform"/>
            <consortium name="The Broad Institute Microbial Omics Core"/>
            <consortium name="The Broad Institute Genomic Center for Infectious Diseases"/>
            <person name="Earl A."/>
            <person name="Manson A."/>
            <person name="Gilmore M."/>
            <person name="Schwartman J."/>
            <person name="Shea T."/>
            <person name="Abouelleil A."/>
            <person name="Cao P."/>
            <person name="Chapman S."/>
            <person name="Cusick C."/>
            <person name="Young S."/>
            <person name="Neafsey D."/>
            <person name="Nusbaum C."/>
            <person name="Birren B."/>
        </authorList>
    </citation>
    <scope>NUCLEOTIDE SEQUENCE [LARGE SCALE GENOMIC DNA]</scope>
    <source>
        <strain evidence="2 3">DIV1094</strain>
    </source>
</reference>
<feature type="domain" description="HTH-type transcriptional regulator Rgg C-terminal" evidence="1">
    <location>
        <begin position="97"/>
        <end position="269"/>
    </location>
</feature>
<protein>
    <recommendedName>
        <fullName evidence="1">HTH-type transcriptional regulator Rgg C-terminal domain-containing protein</fullName>
    </recommendedName>
</protein>
<dbReference type="SUPFAM" id="SSF47413">
    <property type="entry name" value="lambda repressor-like DNA-binding domains"/>
    <property type="match status" value="1"/>
</dbReference>
<dbReference type="PANTHER" id="PTHR37038">
    <property type="entry name" value="TRANSCRIPTIONAL REGULATOR-RELATED"/>
    <property type="match status" value="1"/>
</dbReference>
<dbReference type="Proteomes" id="UP000664360">
    <property type="component" value="Chromosome"/>
</dbReference>
<dbReference type="InterPro" id="IPR010057">
    <property type="entry name" value="Transcription_activator_Rgg_C"/>
</dbReference>
<dbReference type="CDD" id="cd00093">
    <property type="entry name" value="HTH_XRE"/>
    <property type="match status" value="1"/>
</dbReference>
<evidence type="ECO:0000313" key="2">
    <source>
        <dbReference type="EMBL" id="WYJ79476.1"/>
    </source>
</evidence>
<dbReference type="EMBL" id="CP147250">
    <property type="protein sequence ID" value="WYJ79476.1"/>
    <property type="molecule type" value="Genomic_DNA"/>
</dbReference>
<dbReference type="InterPro" id="IPR010982">
    <property type="entry name" value="Lambda_DNA-bd_dom_sf"/>
</dbReference>
<dbReference type="InterPro" id="IPR053163">
    <property type="entry name" value="HTH-type_regulator_Rgg"/>
</dbReference>
<dbReference type="InterPro" id="IPR001387">
    <property type="entry name" value="Cro/C1-type_HTH"/>
</dbReference>
<evidence type="ECO:0000259" key="1">
    <source>
        <dbReference type="Pfam" id="PF21259"/>
    </source>
</evidence>
<proteinExistence type="predicted"/>
<organism evidence="2 3">
    <name type="scientific">Candidatus Enterococcus mangumiae</name>
    <dbReference type="NCBI Taxonomy" id="2230878"/>
    <lineage>
        <taxon>Bacteria</taxon>
        <taxon>Bacillati</taxon>
        <taxon>Bacillota</taxon>
        <taxon>Bacilli</taxon>
        <taxon>Lactobacillales</taxon>
        <taxon>Enterococcaceae</taxon>
        <taxon>Enterococcus</taxon>
    </lineage>
</organism>
<sequence length="300" mass="35846">MEVWEIVEFVRKQKGITIAELCGEEASRSVYKRFIQNKADTTVSKLTYFLKKLNLDYDELQLFNFPNDLSEVNRLMQEAVVAFEKKDSLELHSIIMLYETEEPSTQRERHLVSLCRLMIAQLKEEKIDVLSSEVYQYLMKAQTWTRYEIFLFTNCMYAFHSKFIDLILEKSFLSLAVYEENRSGQSETFRMLANGLILFIKNQDRRLIWKYGAKLEEYFLEEELYYERNLQLFLQGVWYIIKGNEKGKYHVKKALAVSCYLDSKQQYQKKYELLRFVEQIYRVDFGLKSELPAPDHQMSL</sequence>
<keyword evidence="3" id="KW-1185">Reference proteome</keyword>
<accession>A0ABZ2SYF8</accession>
<dbReference type="Pfam" id="PF21259">
    <property type="entry name" value="Rgg_C"/>
    <property type="match status" value="1"/>
</dbReference>
<dbReference type="RefSeq" id="WP_206853072.1">
    <property type="nucleotide sequence ID" value="NZ_CP147250.1"/>
</dbReference>
<dbReference type="NCBIfam" id="TIGR01716">
    <property type="entry name" value="RGG_Cterm"/>
    <property type="match status" value="1"/>
</dbReference>
<gene>
    <name evidence="2" type="ORF">DOK79_001016</name>
</gene>
<evidence type="ECO:0000313" key="3">
    <source>
        <dbReference type="Proteomes" id="UP000664360"/>
    </source>
</evidence>
<name>A0ABZ2SYF8_9ENTE</name>